<gene>
    <name evidence="1" type="ORF">HRH59_18340</name>
</gene>
<dbReference type="RefSeq" id="WP_173502727.1">
    <property type="nucleotide sequence ID" value="NZ_JABSOD010000032.1"/>
</dbReference>
<sequence length="91" mass="10323">MNETNRLQKIRNLGVRLQELELVSLTPGKSYTGAALNFLFADHELVRPTGLPLEHTLKTLGAAIAEKRKVRFSNLDADAVIDFFCRLYRVH</sequence>
<dbReference type="AlphaFoldDB" id="A0A7Y5EMR1"/>
<accession>A0A7Y5EMR1</accession>
<organism evidence="1 2">
    <name type="scientific">Rheinheimera lutimaris</name>
    <dbReference type="NCBI Taxonomy" id="2740584"/>
    <lineage>
        <taxon>Bacteria</taxon>
        <taxon>Pseudomonadati</taxon>
        <taxon>Pseudomonadota</taxon>
        <taxon>Gammaproteobacteria</taxon>
        <taxon>Chromatiales</taxon>
        <taxon>Chromatiaceae</taxon>
        <taxon>Rheinheimera</taxon>
    </lineage>
</organism>
<comment type="caution">
    <text evidence="1">The sequence shown here is derived from an EMBL/GenBank/DDBJ whole genome shotgun (WGS) entry which is preliminary data.</text>
</comment>
<dbReference type="EMBL" id="JABSOD010000032">
    <property type="protein sequence ID" value="NRQ44503.1"/>
    <property type="molecule type" value="Genomic_DNA"/>
</dbReference>
<protein>
    <submittedName>
        <fullName evidence="1">Uncharacterized protein</fullName>
    </submittedName>
</protein>
<evidence type="ECO:0000313" key="1">
    <source>
        <dbReference type="EMBL" id="NRQ44503.1"/>
    </source>
</evidence>
<keyword evidence="2" id="KW-1185">Reference proteome</keyword>
<proteinExistence type="predicted"/>
<reference evidence="1 2" key="1">
    <citation type="submission" date="2020-06" db="EMBL/GenBank/DDBJ databases">
        <title>Rheinheimera sp. nov., a marine bacterium isolated from coastal.</title>
        <authorList>
            <person name="Yu Q."/>
            <person name="Qi Y."/>
            <person name="Pu J."/>
        </authorList>
    </citation>
    <scope>NUCLEOTIDE SEQUENCE [LARGE SCALE GENOMIC DNA]</scope>
    <source>
        <strain evidence="1 2">YQF-2</strain>
    </source>
</reference>
<dbReference type="Proteomes" id="UP000523161">
    <property type="component" value="Unassembled WGS sequence"/>
</dbReference>
<evidence type="ECO:0000313" key="2">
    <source>
        <dbReference type="Proteomes" id="UP000523161"/>
    </source>
</evidence>
<name>A0A7Y5EMR1_9GAMM</name>